<dbReference type="Proteomes" id="UP000028712">
    <property type="component" value="Unassembled WGS sequence"/>
</dbReference>
<organism evidence="2 4">
    <name type="scientific">Flavobacterium hydatis</name>
    <name type="common">Cytophaga aquatilis</name>
    <dbReference type="NCBI Taxonomy" id="991"/>
    <lineage>
        <taxon>Bacteria</taxon>
        <taxon>Pseudomonadati</taxon>
        <taxon>Bacteroidota</taxon>
        <taxon>Flavobacteriia</taxon>
        <taxon>Flavobacteriales</taxon>
        <taxon>Flavobacteriaceae</taxon>
        <taxon>Flavobacterium</taxon>
    </lineage>
</organism>
<dbReference type="InterPro" id="IPR014922">
    <property type="entry name" value="YdhG-like"/>
</dbReference>
<dbReference type="RefSeq" id="WP_035627383.1">
    <property type="nucleotide sequence ID" value="NZ_JBEWQG010000042.1"/>
</dbReference>
<dbReference type="eggNOG" id="COG5646">
    <property type="taxonomic scope" value="Bacteria"/>
</dbReference>
<dbReference type="OrthoDB" id="9813231at2"/>
<sequence>MQSSATTIEEYLTSLPEERKPSFLKLREAILNNLPEGFTEELSYGMLGYLVPHSIYPAGYHCNPKLPLPFINIASQKNFIALYHMGIYAKPELLEWFVSEYPKYCKQKLDMGKSCIRFKKMDDIPFDLIAQLVQKMSVEDWINCYESQFKYKQSK</sequence>
<dbReference type="EMBL" id="JPRM01000044">
    <property type="protein sequence ID" value="KFF09887.1"/>
    <property type="molecule type" value="Genomic_DNA"/>
</dbReference>
<feature type="domain" description="YdhG-like" evidence="1">
    <location>
        <begin position="19"/>
        <end position="135"/>
    </location>
</feature>
<keyword evidence="5" id="KW-1185">Reference proteome</keyword>
<evidence type="ECO:0000313" key="3">
    <source>
        <dbReference type="EMBL" id="OXA85814.1"/>
    </source>
</evidence>
<accession>A0A085ZZM3</accession>
<evidence type="ECO:0000313" key="5">
    <source>
        <dbReference type="Proteomes" id="UP000198424"/>
    </source>
</evidence>
<dbReference type="Proteomes" id="UP000198424">
    <property type="component" value="Unassembled WGS sequence"/>
</dbReference>
<evidence type="ECO:0000313" key="4">
    <source>
        <dbReference type="Proteomes" id="UP000028712"/>
    </source>
</evidence>
<dbReference type="SUPFAM" id="SSF159888">
    <property type="entry name" value="YdhG-like"/>
    <property type="match status" value="1"/>
</dbReference>
<dbReference type="STRING" id="991.IW20_22105"/>
<gene>
    <name evidence="3" type="ORF">B0A62_24100</name>
    <name evidence="2" type="ORF">IW20_22105</name>
</gene>
<proteinExistence type="predicted"/>
<name>A0A085ZZM3_FLAHY</name>
<evidence type="ECO:0000313" key="2">
    <source>
        <dbReference type="EMBL" id="KFF09887.1"/>
    </source>
</evidence>
<dbReference type="AlphaFoldDB" id="A0A085ZZM3"/>
<protein>
    <recommendedName>
        <fullName evidence="1">YdhG-like domain-containing protein</fullName>
    </recommendedName>
</protein>
<reference evidence="2 4" key="1">
    <citation type="submission" date="2014-07" db="EMBL/GenBank/DDBJ databases">
        <title>Genome of Flavobacterium hydatis DSM 2063.</title>
        <authorList>
            <person name="Pipes S.E."/>
            <person name="Stropko S.J."/>
            <person name="Newman J.D."/>
        </authorList>
    </citation>
    <scope>NUCLEOTIDE SEQUENCE [LARGE SCALE GENOMIC DNA]</scope>
    <source>
        <strain evidence="2 4">DSM 2063</strain>
    </source>
</reference>
<comment type="caution">
    <text evidence="2">The sequence shown here is derived from an EMBL/GenBank/DDBJ whole genome shotgun (WGS) entry which is preliminary data.</text>
</comment>
<reference evidence="3 5" key="2">
    <citation type="submission" date="2016-11" db="EMBL/GenBank/DDBJ databases">
        <title>Whole genomes of Flavobacteriaceae.</title>
        <authorList>
            <person name="Stine C."/>
            <person name="Li C."/>
            <person name="Tadesse D."/>
        </authorList>
    </citation>
    <scope>NUCLEOTIDE SEQUENCE [LARGE SCALE GENOMIC DNA]</scope>
    <source>
        <strain evidence="3 5">ATCC 29551</strain>
    </source>
</reference>
<dbReference type="EMBL" id="MUGY01000052">
    <property type="protein sequence ID" value="OXA85814.1"/>
    <property type="molecule type" value="Genomic_DNA"/>
</dbReference>
<dbReference type="Gene3D" id="3.90.1150.200">
    <property type="match status" value="1"/>
</dbReference>
<dbReference type="Pfam" id="PF08818">
    <property type="entry name" value="DUF1801"/>
    <property type="match status" value="1"/>
</dbReference>
<evidence type="ECO:0000259" key="1">
    <source>
        <dbReference type="Pfam" id="PF08818"/>
    </source>
</evidence>